<evidence type="ECO:0008006" key="3">
    <source>
        <dbReference type="Google" id="ProtNLM"/>
    </source>
</evidence>
<reference evidence="1 2" key="1">
    <citation type="submission" date="2023-12" db="EMBL/GenBank/DDBJ databases">
        <title>A high-quality genome assembly for Dillenia turbinata (Dilleniales).</title>
        <authorList>
            <person name="Chanderbali A."/>
        </authorList>
    </citation>
    <scope>NUCLEOTIDE SEQUENCE [LARGE SCALE GENOMIC DNA]</scope>
    <source>
        <strain evidence="1">LSX21</strain>
        <tissue evidence="1">Leaf</tissue>
    </source>
</reference>
<dbReference type="InterPro" id="IPR036643">
    <property type="entry name" value="RNApol_insert_sf"/>
</dbReference>
<sequence length="73" mass="8508">MQQWRAFHTRDSPKIKIRELKDDYYKFVEIEVNSLVLIDKFITHRLGLIPLTSKRAMGMCFSLDCNACDGDGQ</sequence>
<protein>
    <recommendedName>
        <fullName evidence="3">DNA-directed RNA polymerase</fullName>
    </recommendedName>
</protein>
<accession>A0AAN8WKJ3</accession>
<dbReference type="AlphaFoldDB" id="A0AAN8WKJ3"/>
<proteinExistence type="predicted"/>
<comment type="caution">
    <text evidence="1">The sequence shown here is derived from an EMBL/GenBank/DDBJ whole genome shotgun (WGS) entry which is preliminary data.</text>
</comment>
<evidence type="ECO:0000313" key="2">
    <source>
        <dbReference type="Proteomes" id="UP001370490"/>
    </source>
</evidence>
<dbReference type="Gene3D" id="2.170.120.12">
    <property type="entry name" value="DNA-directed RNA polymerase, insert domain"/>
    <property type="match status" value="1"/>
</dbReference>
<dbReference type="SUPFAM" id="SSF56553">
    <property type="entry name" value="Insert subdomain of RNA polymerase alpha subunit"/>
    <property type="match status" value="1"/>
</dbReference>
<evidence type="ECO:0000313" key="1">
    <source>
        <dbReference type="EMBL" id="KAK6947862.1"/>
    </source>
</evidence>
<keyword evidence="2" id="KW-1185">Reference proteome</keyword>
<organism evidence="1 2">
    <name type="scientific">Dillenia turbinata</name>
    <dbReference type="NCBI Taxonomy" id="194707"/>
    <lineage>
        <taxon>Eukaryota</taxon>
        <taxon>Viridiplantae</taxon>
        <taxon>Streptophyta</taxon>
        <taxon>Embryophyta</taxon>
        <taxon>Tracheophyta</taxon>
        <taxon>Spermatophyta</taxon>
        <taxon>Magnoliopsida</taxon>
        <taxon>eudicotyledons</taxon>
        <taxon>Gunneridae</taxon>
        <taxon>Pentapetalae</taxon>
        <taxon>Dilleniales</taxon>
        <taxon>Dilleniaceae</taxon>
        <taxon>Dillenia</taxon>
    </lineage>
</organism>
<gene>
    <name evidence="1" type="ORF">RJ641_001335</name>
</gene>
<dbReference type="EMBL" id="JBAMMX010000001">
    <property type="protein sequence ID" value="KAK6947862.1"/>
    <property type="molecule type" value="Genomic_DNA"/>
</dbReference>
<dbReference type="Proteomes" id="UP001370490">
    <property type="component" value="Unassembled WGS sequence"/>
</dbReference>
<name>A0AAN8WKJ3_9MAGN</name>